<evidence type="ECO:0000313" key="1">
    <source>
        <dbReference type="EMBL" id="XBS70929.1"/>
    </source>
</evidence>
<dbReference type="EMBL" id="CP157947">
    <property type="protein sequence ID" value="XBS70929.1"/>
    <property type="molecule type" value="Genomic_DNA"/>
</dbReference>
<sequence length="95" mass="10988">MSCNRIALRYEIDMDSHNYYFLKVIAGEELTGDFTFSSESYHGFAKEIGLKRREERFERLQMFAAEKGGQAPYPKGRALAGGCKEIRFRAWRKGP</sequence>
<dbReference type="AlphaFoldDB" id="A0AAU7QCQ7"/>
<reference evidence="1" key="1">
    <citation type="submission" date="2024-06" db="EMBL/GenBank/DDBJ databases">
        <authorList>
            <person name="Coelho C."/>
            <person name="Bento M."/>
            <person name="Garcia E."/>
            <person name="Camelo A."/>
            <person name="Brandao I."/>
            <person name="Espirito Santo C."/>
            <person name="Trovao J."/>
            <person name="Verissimo A."/>
            <person name="Costa J."/>
            <person name="Tiago I."/>
        </authorList>
    </citation>
    <scope>NUCLEOTIDE SEQUENCE</scope>
    <source>
        <strain evidence="1">KWT182</strain>
    </source>
</reference>
<gene>
    <name evidence="1" type="ORF">ABK905_07705</name>
</gene>
<accession>A0AAU7QCQ7</accession>
<organism evidence="1">
    <name type="scientific">Acerihabitans sp. KWT182</name>
    <dbReference type="NCBI Taxonomy" id="3157919"/>
    <lineage>
        <taxon>Bacteria</taxon>
        <taxon>Pseudomonadati</taxon>
        <taxon>Pseudomonadota</taxon>
        <taxon>Gammaproteobacteria</taxon>
        <taxon>Enterobacterales</taxon>
        <taxon>Pectobacteriaceae</taxon>
        <taxon>Acerihabitans</taxon>
    </lineage>
</organism>
<protein>
    <submittedName>
        <fullName evidence="1">Uncharacterized protein</fullName>
    </submittedName>
</protein>
<name>A0AAU7QCQ7_9GAMM</name>
<proteinExistence type="predicted"/>